<gene>
    <name evidence="2" type="ORF">EKO27_g11396</name>
</gene>
<feature type="region of interest" description="Disordered" evidence="1">
    <location>
        <begin position="264"/>
        <end position="283"/>
    </location>
</feature>
<feature type="compositionally biased region" description="Low complexity" evidence="1">
    <location>
        <begin position="357"/>
        <end position="373"/>
    </location>
</feature>
<feature type="region of interest" description="Disordered" evidence="1">
    <location>
        <begin position="329"/>
        <end position="382"/>
    </location>
</feature>
<evidence type="ECO:0000313" key="2">
    <source>
        <dbReference type="EMBL" id="RWA03711.1"/>
    </source>
</evidence>
<reference evidence="2 3" key="1">
    <citation type="submission" date="2018-12" db="EMBL/GenBank/DDBJ databases">
        <title>Draft genome sequence of Xylaria grammica IHI A82.</title>
        <authorList>
            <person name="Buettner E."/>
            <person name="Kellner H."/>
        </authorList>
    </citation>
    <scope>NUCLEOTIDE SEQUENCE [LARGE SCALE GENOMIC DNA]</scope>
    <source>
        <strain evidence="2 3">IHI A82</strain>
    </source>
</reference>
<dbReference type="EMBL" id="RYZI01000717">
    <property type="protein sequence ID" value="RWA03711.1"/>
    <property type="molecule type" value="Genomic_DNA"/>
</dbReference>
<name>A0A439CNH5_9PEZI</name>
<comment type="caution">
    <text evidence="2">The sequence shown here is derived from an EMBL/GenBank/DDBJ whole genome shotgun (WGS) entry which is preliminary data.</text>
</comment>
<evidence type="ECO:0000256" key="1">
    <source>
        <dbReference type="SAM" id="MobiDB-lite"/>
    </source>
</evidence>
<evidence type="ECO:0000313" key="3">
    <source>
        <dbReference type="Proteomes" id="UP000286045"/>
    </source>
</evidence>
<protein>
    <submittedName>
        <fullName evidence="2">Uncharacterized protein</fullName>
    </submittedName>
</protein>
<proteinExistence type="predicted"/>
<sequence length="450" mass="49668">MPTSVDVYRPSPLTLSPTIAAVKPILSKFYIRERAFIMAPMTVDQILRVPAGEIKFTFPGTDLSSAVDKKYETLRIRRRGLRKWDCFEEDPAHLQAYLQNVTPYCASWKPCIVPWQRLAASERMVQDLYALTLIHRVNVALDSAVPRGLCMIGTPRHFPSWGNENSRSEGQEERNTIAPDWALVVGDGDPPPGLEVLGEHIIALGDTKLRRKDDRRDSPPLPGTQGCAEAYLTQVVQYCIDMNVPFGFVLTNLELVVFQVSRHEPGGGREPIVTRSSHRGPSAWQVLPSDATVESEFSSPLKRQKGDWVDFEHGDDVVPYVSKDLLLASAPVPSNPGPSQPAQTQTQTQRHTTPEIPSSSQPSSLSLGSSPPTLGGGGRASSPYMSSPFTLDVRAEDPNYVFIRSYAADDEGIARRLFEFCMLAKTARDRRAGGIGPWKVSFAALDALDR</sequence>
<feature type="compositionally biased region" description="Low complexity" evidence="1">
    <location>
        <begin position="340"/>
        <end position="351"/>
    </location>
</feature>
<dbReference type="AlphaFoldDB" id="A0A439CNH5"/>
<accession>A0A439CNH5</accession>
<keyword evidence="3" id="KW-1185">Reference proteome</keyword>
<dbReference type="Proteomes" id="UP000286045">
    <property type="component" value="Unassembled WGS sequence"/>
</dbReference>
<organism evidence="2 3">
    <name type="scientific">Xylaria grammica</name>
    <dbReference type="NCBI Taxonomy" id="363999"/>
    <lineage>
        <taxon>Eukaryota</taxon>
        <taxon>Fungi</taxon>
        <taxon>Dikarya</taxon>
        <taxon>Ascomycota</taxon>
        <taxon>Pezizomycotina</taxon>
        <taxon>Sordariomycetes</taxon>
        <taxon>Xylariomycetidae</taxon>
        <taxon>Xylariales</taxon>
        <taxon>Xylariaceae</taxon>
        <taxon>Xylaria</taxon>
    </lineage>
</organism>